<dbReference type="EMBL" id="AASSGK010000103">
    <property type="protein sequence ID" value="EFG2163975.1"/>
    <property type="molecule type" value="Genomic_DNA"/>
</dbReference>
<protein>
    <recommendedName>
        <fullName evidence="1">Gp11 C-terminal domain-containing protein</fullName>
    </recommendedName>
</protein>
<dbReference type="AlphaFoldDB" id="A0AAN3H3Y9"/>
<evidence type="ECO:0000259" key="1">
    <source>
        <dbReference type="Pfam" id="PF25754"/>
    </source>
</evidence>
<feature type="non-terminal residue" evidence="2">
    <location>
        <position position="1"/>
    </location>
</feature>
<dbReference type="Pfam" id="PF25754">
    <property type="entry name" value="Gp11_C"/>
    <property type="match status" value="1"/>
</dbReference>
<name>A0AAN3H3Y9_ECOLX</name>
<organism evidence="2 3">
    <name type="scientific">Escherichia coli</name>
    <dbReference type="NCBI Taxonomy" id="562"/>
    <lineage>
        <taxon>Bacteria</taxon>
        <taxon>Pseudomonadati</taxon>
        <taxon>Pseudomonadota</taxon>
        <taxon>Gammaproteobacteria</taxon>
        <taxon>Enterobacterales</taxon>
        <taxon>Enterobacteriaceae</taxon>
        <taxon>Escherichia</taxon>
    </lineage>
</organism>
<accession>A0AAN3H3Y9</accession>
<comment type="caution">
    <text evidence="2">The sequence shown here is derived from an EMBL/GenBank/DDBJ whole genome shotgun (WGS) entry which is preliminary data.</text>
</comment>
<evidence type="ECO:0000313" key="2">
    <source>
        <dbReference type="EMBL" id="EFG2163975.1"/>
    </source>
</evidence>
<evidence type="ECO:0000313" key="3">
    <source>
        <dbReference type="Proteomes" id="UP000534332"/>
    </source>
</evidence>
<dbReference type="Proteomes" id="UP000534332">
    <property type="component" value="Unassembled WGS sequence"/>
</dbReference>
<proteinExistence type="predicted"/>
<sequence length="78" mass="8491">MAWEFAQGVLTCETVYVVAEVDEQAMKEGVPQFVMAYIDIRLGVIICGLSGWNITARVLRYLIVDRTAAPAGISAEVA</sequence>
<dbReference type="InterPro" id="IPR057850">
    <property type="entry name" value="Gp11_C"/>
</dbReference>
<feature type="domain" description="Gp11 C-terminal" evidence="1">
    <location>
        <begin position="1"/>
        <end position="68"/>
    </location>
</feature>
<gene>
    <name evidence="2" type="ORF">BRV02_005175</name>
</gene>
<reference evidence="2 3" key="1">
    <citation type="submission" date="2020-02" db="EMBL/GenBank/DDBJ databases">
        <authorList>
            <person name="Ashton P.M."/>
            <person name="Dallman T."/>
            <person name="Nair S."/>
            <person name="De Pinna E."/>
            <person name="Peters T."/>
            <person name="Grant K."/>
        </authorList>
    </citation>
    <scope>NUCLEOTIDE SEQUENCE [LARGE SCALE GENOMIC DNA]</scope>
    <source>
        <strain evidence="2 3">188143</strain>
    </source>
</reference>